<keyword evidence="6" id="KW-0356">Hemostasis</keyword>
<evidence type="ECO:0000256" key="7">
    <source>
        <dbReference type="ARBA" id="ARBA00022801"/>
    </source>
</evidence>
<keyword evidence="11" id="KW-1015">Disulfide bond</keyword>
<name>A0A834RHB4_SARSC</name>
<dbReference type="CDD" id="cd00190">
    <property type="entry name" value="Tryp_SPc"/>
    <property type="match status" value="1"/>
</dbReference>
<evidence type="ECO:0000313" key="23">
    <source>
        <dbReference type="EMBL" id="KAF7496608.1"/>
    </source>
</evidence>
<evidence type="ECO:0000256" key="14">
    <source>
        <dbReference type="ARBA" id="ARBA00037553"/>
    </source>
</evidence>
<protein>
    <recommendedName>
        <fullName evidence="16">Vitamin K-dependent protein C</fullName>
        <ecNumber evidence="15">3.4.21.69</ecNumber>
    </recommendedName>
    <alternativeName>
        <fullName evidence="19">Anticoagulant protein C</fullName>
    </alternativeName>
    <alternativeName>
        <fullName evidence="17">Autoprothrombin IIA</fullName>
    </alternativeName>
    <alternativeName>
        <fullName evidence="18">Blood coagulation factor XIV</fullName>
    </alternativeName>
</protein>
<keyword evidence="7 20" id="KW-0378">Hydrolase</keyword>
<dbReference type="Pfam" id="PF00089">
    <property type="entry name" value="Trypsin"/>
    <property type="match status" value="2"/>
</dbReference>
<reference evidence="24" key="3">
    <citation type="submission" date="2022-06" db="UniProtKB">
        <authorList>
            <consortium name="EnsemblMetazoa"/>
        </authorList>
    </citation>
    <scope>IDENTIFICATION</scope>
</reference>
<evidence type="ECO:0000256" key="16">
    <source>
        <dbReference type="ARBA" id="ARBA00040219"/>
    </source>
</evidence>
<evidence type="ECO:0000256" key="8">
    <source>
        <dbReference type="ARBA" id="ARBA00022824"/>
    </source>
</evidence>
<evidence type="ECO:0000256" key="15">
    <source>
        <dbReference type="ARBA" id="ARBA00038995"/>
    </source>
</evidence>
<sequence length="475" mass="53943">MVHFRFTSIFFIIVITFALVCHTRQKDVAEDLEGSNIVLLRSKIFSLIDSLLNQIQGAKPSSHTELEEIVDDPSIDYGDDKKYFDYYSNFENELIEIHTENTLGDGHCEMLNGSRGRCMATPKCLQLEPNRTTFALCEWSQHPVTGERHPLKLCCREKIKSNENVNSEFDDDEEKLSEENWSKKFAFTGFPTADGFEWSFYGLPNFAFSEHHQSSWHNGQCGQTVYGPNYRHISRERHIFELSKRALNSSISNYNYPRIVSGVSVGLGVIPWMISIYMRDQFICGGSLIDAMHVLTAAHCFAPGSNPEWFYAPIIYHDIAIVKLASPITFSSSVQPICLATNRMYGNNLVGLKVTVSGYGDSNFEGKQSEFLQAVDIKVIENQFCDRNYRRLAESRKKFQYGIGRTLICAGYEHGIKDACQGDSGGPLTIKIKNLHYQIGIVSFGFRCAQPQFPGIYTAVSHYLKWIRKIIDQTV</sequence>
<evidence type="ECO:0000256" key="9">
    <source>
        <dbReference type="ARBA" id="ARBA00022825"/>
    </source>
</evidence>
<dbReference type="Proteomes" id="UP000070412">
    <property type="component" value="Unassembled WGS sequence"/>
</dbReference>
<dbReference type="SUPFAM" id="SSF50494">
    <property type="entry name" value="Trypsin-like serine proteases"/>
    <property type="match status" value="1"/>
</dbReference>
<dbReference type="GO" id="GO:0005783">
    <property type="term" value="C:endoplasmic reticulum"/>
    <property type="evidence" value="ECO:0007669"/>
    <property type="project" value="UniProtKB-SubCell"/>
</dbReference>
<dbReference type="InterPro" id="IPR009003">
    <property type="entry name" value="Peptidase_S1_PA"/>
</dbReference>
<evidence type="ECO:0000256" key="11">
    <source>
        <dbReference type="ARBA" id="ARBA00023157"/>
    </source>
</evidence>
<dbReference type="PANTHER" id="PTHR24264">
    <property type="entry name" value="TRYPSIN-RELATED"/>
    <property type="match status" value="1"/>
</dbReference>
<evidence type="ECO:0000313" key="25">
    <source>
        <dbReference type="Proteomes" id="UP000070412"/>
    </source>
</evidence>
<dbReference type="SMART" id="SM00020">
    <property type="entry name" value="Tryp_SPc"/>
    <property type="match status" value="1"/>
</dbReference>
<dbReference type="GO" id="GO:0004252">
    <property type="term" value="F:serine-type endopeptidase activity"/>
    <property type="evidence" value="ECO:0007669"/>
    <property type="project" value="UniProtKB-EC"/>
</dbReference>
<evidence type="ECO:0000256" key="10">
    <source>
        <dbReference type="ARBA" id="ARBA00023034"/>
    </source>
</evidence>
<comment type="subcellular location">
    <subcellularLocation>
        <location evidence="1">Endoplasmic reticulum</location>
    </subcellularLocation>
    <subcellularLocation>
        <location evidence="2">Golgi apparatus</location>
    </subcellularLocation>
    <subcellularLocation>
        <location evidence="3">Secreted</location>
    </subcellularLocation>
</comment>
<keyword evidence="8" id="KW-0256">Endoplasmic reticulum</keyword>
<keyword evidence="5 20" id="KW-0645">Protease</keyword>
<keyword evidence="25" id="KW-1185">Reference proteome</keyword>
<accession>A0A834RHB4</accession>
<feature type="signal peptide" evidence="21">
    <location>
        <begin position="1"/>
        <end position="25"/>
    </location>
</feature>
<keyword evidence="21" id="KW-0732">Signal</keyword>
<dbReference type="PROSITE" id="PS00135">
    <property type="entry name" value="TRYPSIN_SER"/>
    <property type="match status" value="1"/>
</dbReference>
<dbReference type="OrthoDB" id="6485747at2759"/>
<evidence type="ECO:0000256" key="19">
    <source>
        <dbReference type="ARBA" id="ARBA00042906"/>
    </source>
</evidence>
<dbReference type="PROSITE" id="PS50240">
    <property type="entry name" value="TRYPSIN_DOM"/>
    <property type="match status" value="1"/>
</dbReference>
<dbReference type="PANTHER" id="PTHR24264:SF83">
    <property type="entry name" value="COMPLEMENT FACTOR I"/>
    <property type="match status" value="1"/>
</dbReference>
<dbReference type="Gene3D" id="2.40.10.10">
    <property type="entry name" value="Trypsin-like serine proteases"/>
    <property type="match status" value="2"/>
</dbReference>
<dbReference type="GO" id="GO:0006508">
    <property type="term" value="P:proteolysis"/>
    <property type="evidence" value="ECO:0007669"/>
    <property type="project" value="UniProtKB-KW"/>
</dbReference>
<evidence type="ECO:0000256" key="2">
    <source>
        <dbReference type="ARBA" id="ARBA00004555"/>
    </source>
</evidence>
<gene>
    <name evidence="23" type="ORF">SSS_4706</name>
</gene>
<feature type="chain" id="PRO_5038259413" description="Vitamin K-dependent protein C" evidence="21">
    <location>
        <begin position="26"/>
        <end position="475"/>
    </location>
</feature>
<evidence type="ECO:0000259" key="22">
    <source>
        <dbReference type="PROSITE" id="PS50240"/>
    </source>
</evidence>
<dbReference type="InterPro" id="IPR018114">
    <property type="entry name" value="TRYPSIN_HIS"/>
</dbReference>
<evidence type="ECO:0000256" key="3">
    <source>
        <dbReference type="ARBA" id="ARBA00004613"/>
    </source>
</evidence>
<reference evidence="25" key="1">
    <citation type="journal article" date="2020" name="PLoS Negl. Trop. Dis.">
        <title>High-quality nuclear genome for Sarcoptes scabiei-A critical resource for a neglected parasite.</title>
        <authorList>
            <person name="Korhonen P.K."/>
            <person name="Gasser R.B."/>
            <person name="Ma G."/>
            <person name="Wang T."/>
            <person name="Stroehlein A.J."/>
            <person name="Young N.D."/>
            <person name="Ang C.S."/>
            <person name="Fernando D.D."/>
            <person name="Lu H.C."/>
            <person name="Taylor S."/>
            <person name="Reynolds S.L."/>
            <person name="Mofiz E."/>
            <person name="Najaraj S.H."/>
            <person name="Gowda H."/>
            <person name="Madugundu A."/>
            <person name="Renuse S."/>
            <person name="Holt D."/>
            <person name="Pandey A."/>
            <person name="Papenfuss A.T."/>
            <person name="Fischer K."/>
        </authorList>
    </citation>
    <scope>NUCLEOTIDE SEQUENCE [LARGE SCALE GENOMIC DNA]</scope>
</reference>
<dbReference type="EMBL" id="WVUK01000003">
    <property type="protein sequence ID" value="KAF7496608.1"/>
    <property type="molecule type" value="Genomic_DNA"/>
</dbReference>
<evidence type="ECO:0000256" key="5">
    <source>
        <dbReference type="ARBA" id="ARBA00022670"/>
    </source>
</evidence>
<keyword evidence="4" id="KW-0964">Secreted</keyword>
<reference evidence="23" key="2">
    <citation type="submission" date="2020-01" db="EMBL/GenBank/DDBJ databases">
        <authorList>
            <person name="Korhonen P.K.K."/>
            <person name="Guangxu M.G."/>
            <person name="Wang T.W."/>
            <person name="Stroehlein A.J.S."/>
            <person name="Young N.D."/>
            <person name="Ang C.-S.A."/>
            <person name="Fernando D.W.F."/>
            <person name="Lu H.L."/>
            <person name="Taylor S.T."/>
            <person name="Ehtesham M.E.M."/>
            <person name="Najaraj S.H.N."/>
            <person name="Harsha G.H.G."/>
            <person name="Madugundu A.M."/>
            <person name="Renuse S.R."/>
            <person name="Holt D.H."/>
            <person name="Pandey A.P."/>
            <person name="Papenfuss A.P."/>
            <person name="Gasser R.B.G."/>
            <person name="Fischer K.F."/>
        </authorList>
    </citation>
    <scope>NUCLEOTIDE SEQUENCE</scope>
    <source>
        <strain evidence="23">SSS_KF_BRIS2020</strain>
    </source>
</reference>
<dbReference type="FunFam" id="2.40.10.10:FF:000011">
    <property type="entry name" value="Coagulation factor X"/>
    <property type="match status" value="1"/>
</dbReference>
<dbReference type="GO" id="GO:0005615">
    <property type="term" value="C:extracellular space"/>
    <property type="evidence" value="ECO:0007669"/>
    <property type="project" value="TreeGrafter"/>
</dbReference>
<evidence type="ECO:0000256" key="4">
    <source>
        <dbReference type="ARBA" id="ARBA00022525"/>
    </source>
</evidence>
<dbReference type="PRINTS" id="PR00722">
    <property type="entry name" value="CHYMOTRYPSIN"/>
</dbReference>
<dbReference type="EnsemblMetazoa" id="SSS_4706s_mrna">
    <property type="protein sequence ID" value="KAF7496608.1"/>
    <property type="gene ID" value="SSS_4706"/>
</dbReference>
<keyword evidence="12" id="KW-0325">Glycoprotein</keyword>
<dbReference type="InterPro" id="IPR001314">
    <property type="entry name" value="Peptidase_S1A"/>
</dbReference>
<proteinExistence type="predicted"/>
<evidence type="ECO:0000256" key="21">
    <source>
        <dbReference type="SAM" id="SignalP"/>
    </source>
</evidence>
<keyword evidence="10" id="KW-0333">Golgi apparatus</keyword>
<dbReference type="PROSITE" id="PS00134">
    <property type="entry name" value="TRYPSIN_HIS"/>
    <property type="match status" value="1"/>
</dbReference>
<dbReference type="GO" id="GO:0007599">
    <property type="term" value="P:hemostasis"/>
    <property type="evidence" value="ECO:0007669"/>
    <property type="project" value="UniProtKB-KW"/>
</dbReference>
<evidence type="ECO:0000256" key="18">
    <source>
        <dbReference type="ARBA" id="ARBA00042403"/>
    </source>
</evidence>
<dbReference type="InterPro" id="IPR050127">
    <property type="entry name" value="Serine_Proteases_S1"/>
</dbReference>
<keyword evidence="9 20" id="KW-0720">Serine protease</keyword>
<dbReference type="GO" id="GO:0005794">
    <property type="term" value="C:Golgi apparatus"/>
    <property type="evidence" value="ECO:0007669"/>
    <property type="project" value="UniProtKB-SubCell"/>
</dbReference>
<dbReference type="InterPro" id="IPR033116">
    <property type="entry name" value="TRYPSIN_SER"/>
</dbReference>
<evidence type="ECO:0000256" key="13">
    <source>
        <dbReference type="ARBA" id="ARBA00036045"/>
    </source>
</evidence>
<evidence type="ECO:0000256" key="6">
    <source>
        <dbReference type="ARBA" id="ARBA00022696"/>
    </source>
</evidence>
<feature type="domain" description="Peptidase S1" evidence="22">
    <location>
        <begin position="259"/>
        <end position="472"/>
    </location>
</feature>
<organism evidence="23">
    <name type="scientific">Sarcoptes scabiei</name>
    <name type="common">Itch mite</name>
    <name type="synonym">Acarus scabiei</name>
    <dbReference type="NCBI Taxonomy" id="52283"/>
    <lineage>
        <taxon>Eukaryota</taxon>
        <taxon>Metazoa</taxon>
        <taxon>Ecdysozoa</taxon>
        <taxon>Arthropoda</taxon>
        <taxon>Chelicerata</taxon>
        <taxon>Arachnida</taxon>
        <taxon>Acari</taxon>
        <taxon>Acariformes</taxon>
        <taxon>Sarcoptiformes</taxon>
        <taxon>Astigmata</taxon>
        <taxon>Psoroptidia</taxon>
        <taxon>Sarcoptoidea</taxon>
        <taxon>Sarcoptidae</taxon>
        <taxon>Sarcoptinae</taxon>
        <taxon>Sarcoptes</taxon>
    </lineage>
</organism>
<dbReference type="InterPro" id="IPR043504">
    <property type="entry name" value="Peptidase_S1_PA_chymotrypsin"/>
</dbReference>
<evidence type="ECO:0000256" key="20">
    <source>
        <dbReference type="RuleBase" id="RU363034"/>
    </source>
</evidence>
<evidence type="ECO:0000256" key="12">
    <source>
        <dbReference type="ARBA" id="ARBA00023180"/>
    </source>
</evidence>
<comment type="catalytic activity">
    <reaction evidence="13">
        <text>Degradation of blood coagulation factors Va and VIIIa.</text>
        <dbReference type="EC" id="3.4.21.69"/>
    </reaction>
</comment>
<evidence type="ECO:0000313" key="24">
    <source>
        <dbReference type="EnsemblMetazoa" id="KAF7496608.1"/>
    </source>
</evidence>
<dbReference type="InterPro" id="IPR001254">
    <property type="entry name" value="Trypsin_dom"/>
</dbReference>
<comment type="function">
    <text evidence="14">Protein C is a vitamin K-dependent serine protease that regulates blood coagulation by inactivating factors Va and VIIIa in the presence of calcium ions and phospholipids. Exerts a protective effect on the endothelial cell barrier function.</text>
</comment>
<dbReference type="EC" id="3.4.21.69" evidence="15"/>
<dbReference type="AlphaFoldDB" id="A0A834RHB4"/>
<evidence type="ECO:0000256" key="1">
    <source>
        <dbReference type="ARBA" id="ARBA00004240"/>
    </source>
</evidence>
<evidence type="ECO:0000256" key="17">
    <source>
        <dbReference type="ARBA" id="ARBA00041306"/>
    </source>
</evidence>